<dbReference type="RefSeq" id="WP_043572833.1">
    <property type="nucleotide sequence ID" value="NZ_CP022752.1"/>
</dbReference>
<evidence type="ECO:0000256" key="3">
    <source>
        <dbReference type="ARBA" id="ARBA00022777"/>
    </source>
</evidence>
<evidence type="ECO:0000256" key="1">
    <source>
        <dbReference type="ARBA" id="ARBA00022679"/>
    </source>
</evidence>
<dbReference type="EMBL" id="JPMV01000017">
    <property type="protein sequence ID" value="KGI81554.1"/>
    <property type="molecule type" value="Genomic_DNA"/>
</dbReference>
<dbReference type="NCBIfam" id="NF040608">
    <property type="entry name" value="division_SteA"/>
    <property type="match status" value="1"/>
</dbReference>
<dbReference type="GO" id="GO:0016301">
    <property type="term" value="F:kinase activity"/>
    <property type="evidence" value="ECO:0007669"/>
    <property type="project" value="UniProtKB-KW"/>
</dbReference>
<evidence type="ECO:0000313" key="7">
    <source>
        <dbReference type="EMBL" id="ASU78554.1"/>
    </source>
</evidence>
<dbReference type="InterPro" id="IPR047795">
    <property type="entry name" value="Put_SteA-like"/>
</dbReference>
<keyword evidence="1" id="KW-0808">Transferase</keyword>
<feature type="domain" description="SteA-like C-terminal" evidence="6">
    <location>
        <begin position="340"/>
        <end position="383"/>
    </location>
</feature>
<keyword evidence="5" id="KW-1133">Transmembrane helix</keyword>
<dbReference type="Pfam" id="PF12555">
    <property type="entry name" value="SteA-like_C"/>
    <property type="match status" value="1"/>
</dbReference>
<protein>
    <submittedName>
        <fullName evidence="7">Thiamine pyrophosphokinase</fullName>
    </submittedName>
</protein>
<dbReference type="InterPro" id="IPR022215">
    <property type="entry name" value="SteA-like_C"/>
</dbReference>
<keyword evidence="9" id="KW-1185">Reference proteome</keyword>
<dbReference type="Proteomes" id="UP000215043">
    <property type="component" value="Chromosome"/>
</dbReference>
<keyword evidence="5" id="KW-0472">Membrane</keyword>
<evidence type="ECO:0000256" key="2">
    <source>
        <dbReference type="ARBA" id="ARBA00022741"/>
    </source>
</evidence>
<dbReference type="SUPFAM" id="SSF63999">
    <property type="entry name" value="Thiamin pyrophosphokinase, catalytic domain"/>
    <property type="match status" value="1"/>
</dbReference>
<dbReference type="EMBL" id="CP022752">
    <property type="protein sequence ID" value="ASU78554.1"/>
    <property type="molecule type" value="Genomic_DNA"/>
</dbReference>
<keyword evidence="3 7" id="KW-0418">Kinase</keyword>
<dbReference type="OrthoDB" id="5169996at2"/>
<dbReference type="Proteomes" id="UP000029737">
    <property type="component" value="Unassembled WGS sequence"/>
</dbReference>
<evidence type="ECO:0000313" key="9">
    <source>
        <dbReference type="Proteomes" id="UP000029737"/>
    </source>
</evidence>
<accession>A0A099D6E1</accession>
<reference evidence="8 9" key="1">
    <citation type="journal article" date="2014" name="PLoS ONE">
        <title>Identification and Characterization of a New Erythromycin Biosynthetic Gene Cluster in Actinopolyspora erythraea YIM90600, a Novel Erythronolide-Producing Halophilic Actinomycete Isolated from Salt Field.</title>
        <authorList>
            <person name="Chen D."/>
            <person name="Feng J."/>
            <person name="Huang L."/>
            <person name="Zhang Q."/>
            <person name="Wu J."/>
            <person name="Zhu X."/>
            <person name="Duan Y."/>
            <person name="Xu Z."/>
        </authorList>
    </citation>
    <scope>NUCLEOTIDE SEQUENCE [LARGE SCALE GENOMIC DNA]</scope>
    <source>
        <strain evidence="8 9">YIM90600</strain>
    </source>
</reference>
<feature type="transmembrane region" description="Helical" evidence="5">
    <location>
        <begin position="349"/>
        <end position="369"/>
    </location>
</feature>
<gene>
    <name evidence="7" type="ORF">CDG81_09985</name>
    <name evidence="8" type="ORF">IL38_09985</name>
</gene>
<dbReference type="InterPro" id="IPR036759">
    <property type="entry name" value="TPK_catalytic_sf"/>
</dbReference>
<evidence type="ECO:0000313" key="8">
    <source>
        <dbReference type="EMBL" id="KGI81554.1"/>
    </source>
</evidence>
<name>A0A099D6E1_9ACTN</name>
<keyword evidence="2" id="KW-0547">Nucleotide-binding</keyword>
<dbReference type="AlphaFoldDB" id="A0A099D6E1"/>
<organism evidence="7 10">
    <name type="scientific">Actinopolyspora erythraea</name>
    <dbReference type="NCBI Taxonomy" id="414996"/>
    <lineage>
        <taxon>Bacteria</taxon>
        <taxon>Bacillati</taxon>
        <taxon>Actinomycetota</taxon>
        <taxon>Actinomycetes</taxon>
        <taxon>Actinopolysporales</taxon>
        <taxon>Actinopolysporaceae</taxon>
        <taxon>Actinopolyspora</taxon>
    </lineage>
</organism>
<reference evidence="7 10" key="2">
    <citation type="submission" date="2017-08" db="EMBL/GenBank/DDBJ databases">
        <title>The complete genome sequence of moderately halophilic actinomycete Actinopolyspora erythraea YIM 90600, the producer of novel erythromycin, novel actinopolysporins A-C and tubercidin.</title>
        <authorList>
            <person name="Yin M."/>
            <person name="Tang S."/>
        </authorList>
    </citation>
    <scope>NUCLEOTIDE SEQUENCE [LARGE SCALE GENOMIC DNA]</scope>
    <source>
        <strain evidence="7 10">YIM 90600</strain>
    </source>
</reference>
<dbReference type="HOGENOM" id="CLU_046690_0_0_11"/>
<evidence type="ECO:0000313" key="10">
    <source>
        <dbReference type="Proteomes" id="UP000215043"/>
    </source>
</evidence>
<dbReference type="KEGG" id="aey:CDG81_09985"/>
<sequence>MRLSGLLGSRQEALPGLIGTARVQRRIGELPPRIGAREIVVLDEPDLDRRTAESLVAHEVAAVVNAAPSISGKYPNLGPEVLLAAGVVLVDDVGPEAPERIRDGATLRLYNGDVFLTGKRGEEFLLHGSEQDAESVSARMAEAKSAMSAQLEAFSANTIEFLRNERMLVLDGIGVPDVGVAMAGRHVLVVAPGRGHAEELRRLRRYIREYRPVLLGVGAAADTLHEAGLSPDVIVGDPAALDVRTLKAADEVVIPADTDGHAPGIERIQDLGIGAVTFPASGNPEDLALLLADAHDATLVATVGMRATLDEFLDRARAGTNPSTFLTRLRLGGKVVHGSAVLELQRNRVPTLAVLLLVLSVVLAMFAVVSTSGMFGSYLTVLGAFGDTVVEFCRGLIT</sequence>
<dbReference type="GO" id="GO:0009229">
    <property type="term" value="P:thiamine diphosphate biosynthetic process"/>
    <property type="evidence" value="ECO:0007669"/>
    <property type="project" value="InterPro"/>
</dbReference>
<keyword evidence="4" id="KW-0067">ATP-binding</keyword>
<evidence type="ECO:0000259" key="6">
    <source>
        <dbReference type="Pfam" id="PF12555"/>
    </source>
</evidence>
<dbReference type="eggNOG" id="COG4825">
    <property type="taxonomic scope" value="Bacteria"/>
</dbReference>
<keyword evidence="5" id="KW-0812">Transmembrane</keyword>
<dbReference type="GO" id="GO:0005524">
    <property type="term" value="F:ATP binding"/>
    <property type="evidence" value="ECO:0007669"/>
    <property type="project" value="UniProtKB-KW"/>
</dbReference>
<dbReference type="GO" id="GO:0004788">
    <property type="term" value="F:thiamine diphosphokinase activity"/>
    <property type="evidence" value="ECO:0007669"/>
    <property type="project" value="InterPro"/>
</dbReference>
<evidence type="ECO:0000256" key="4">
    <source>
        <dbReference type="ARBA" id="ARBA00022840"/>
    </source>
</evidence>
<evidence type="ECO:0000256" key="5">
    <source>
        <dbReference type="SAM" id="Phobius"/>
    </source>
</evidence>
<proteinExistence type="predicted"/>